<name>A0ABU5F6W7_9BACT</name>
<gene>
    <name evidence="1" type="ORF">R5W23_004349</name>
</gene>
<protein>
    <submittedName>
        <fullName evidence="1">Uncharacterized protein</fullName>
    </submittedName>
</protein>
<dbReference type="Proteomes" id="UP001272242">
    <property type="component" value="Unassembled WGS sequence"/>
</dbReference>
<proteinExistence type="predicted"/>
<keyword evidence="2" id="KW-1185">Reference proteome</keyword>
<dbReference type="RefSeq" id="WP_320689138.1">
    <property type="nucleotide sequence ID" value="NZ_JAXBLV010000223.1"/>
</dbReference>
<organism evidence="1 2">
    <name type="scientific">Gemmata algarum</name>
    <dbReference type="NCBI Taxonomy" id="2975278"/>
    <lineage>
        <taxon>Bacteria</taxon>
        <taxon>Pseudomonadati</taxon>
        <taxon>Planctomycetota</taxon>
        <taxon>Planctomycetia</taxon>
        <taxon>Gemmatales</taxon>
        <taxon>Gemmataceae</taxon>
        <taxon>Gemmata</taxon>
    </lineage>
</organism>
<evidence type="ECO:0000313" key="2">
    <source>
        <dbReference type="Proteomes" id="UP001272242"/>
    </source>
</evidence>
<sequence>MNRLQPHEVTKFLRSHRFVGGQLRAVRIVHGRGREVTVEFRVRVRESITDLGAEPKHVSLIIRVSGADEFRFQMRPQQPKLKITDARIGYHNGLFYVTFDSIGLEAGETAQVFDFRSSEVYAAGRELFWKRVEPQKQAE</sequence>
<comment type="caution">
    <text evidence="1">The sequence shown here is derived from an EMBL/GenBank/DDBJ whole genome shotgun (WGS) entry which is preliminary data.</text>
</comment>
<dbReference type="EMBL" id="JAXBLV010000223">
    <property type="protein sequence ID" value="MDY3562868.1"/>
    <property type="molecule type" value="Genomic_DNA"/>
</dbReference>
<accession>A0ABU5F6W7</accession>
<evidence type="ECO:0000313" key="1">
    <source>
        <dbReference type="EMBL" id="MDY3562868.1"/>
    </source>
</evidence>
<reference evidence="2" key="1">
    <citation type="journal article" date="2023" name="Mar. Drugs">
        <title>Gemmata algarum, a Novel Planctomycete Isolated from an Algal Mat, Displays Antimicrobial Activity.</title>
        <authorList>
            <person name="Kumar G."/>
            <person name="Kallscheuer N."/>
            <person name="Kashif M."/>
            <person name="Ahamad S."/>
            <person name="Jagadeeshwari U."/>
            <person name="Pannikurungottu S."/>
            <person name="Haufschild T."/>
            <person name="Kabuu M."/>
            <person name="Sasikala C."/>
            <person name="Jogler C."/>
            <person name="Ramana C."/>
        </authorList>
    </citation>
    <scope>NUCLEOTIDE SEQUENCE [LARGE SCALE GENOMIC DNA]</scope>
    <source>
        <strain evidence="2">JC673</strain>
    </source>
</reference>